<protein>
    <submittedName>
        <fullName evidence="2">Uncharacterized protein</fullName>
    </submittedName>
</protein>
<name>A0A0Q3VIW3_9BACI</name>
<proteinExistence type="predicted"/>
<organism evidence="2 3">
    <name type="scientific">Cytobacillus solani</name>
    <dbReference type="NCBI Taxonomy" id="1637975"/>
    <lineage>
        <taxon>Bacteria</taxon>
        <taxon>Bacillati</taxon>
        <taxon>Bacillota</taxon>
        <taxon>Bacilli</taxon>
        <taxon>Bacillales</taxon>
        <taxon>Bacillaceae</taxon>
        <taxon>Cytobacillus</taxon>
    </lineage>
</organism>
<gene>
    <name evidence="2" type="ORF">AN957_22290</name>
</gene>
<dbReference type="AlphaFoldDB" id="A0A0Q3VIW3"/>
<dbReference type="EMBL" id="LJIX01000006">
    <property type="protein sequence ID" value="KQL21031.1"/>
    <property type="molecule type" value="Genomic_DNA"/>
</dbReference>
<keyword evidence="1" id="KW-1133">Transmembrane helix</keyword>
<evidence type="ECO:0000313" key="3">
    <source>
        <dbReference type="Proteomes" id="UP000050996"/>
    </source>
</evidence>
<dbReference type="Proteomes" id="UP000050996">
    <property type="component" value="Unassembled WGS sequence"/>
</dbReference>
<reference evidence="2 3" key="1">
    <citation type="submission" date="2015-09" db="EMBL/GenBank/DDBJ databases">
        <title>Genome sequencing project for genomic taxonomy and phylogenomics of Bacillus-like bacteria.</title>
        <authorList>
            <person name="Liu B."/>
            <person name="Wang J."/>
            <person name="Zhu Y."/>
            <person name="Liu G."/>
            <person name="Chen Q."/>
            <person name="Chen Z."/>
            <person name="Lan J."/>
            <person name="Che J."/>
            <person name="Ge C."/>
            <person name="Shi H."/>
            <person name="Pan Z."/>
            <person name="Liu X."/>
        </authorList>
    </citation>
    <scope>NUCLEOTIDE SEQUENCE [LARGE SCALE GENOMIC DNA]</scope>
    <source>
        <strain evidence="2 3">FJAT-18043</strain>
    </source>
</reference>
<feature type="transmembrane region" description="Helical" evidence="1">
    <location>
        <begin position="69"/>
        <end position="85"/>
    </location>
</feature>
<feature type="transmembrane region" description="Helical" evidence="1">
    <location>
        <begin position="42"/>
        <end position="62"/>
    </location>
</feature>
<comment type="caution">
    <text evidence="2">The sequence shown here is derived from an EMBL/GenBank/DDBJ whole genome shotgun (WGS) entry which is preliminary data.</text>
</comment>
<sequence length="86" mass="9326">MSIKELQIETLRKKNRITLIMLIISVVLGVVVEASLGKTLQLILTIAIGGAVLCSIIAFLHLSKRLTKQIAYLAIVGLTIILGMIN</sequence>
<dbReference type="RefSeq" id="WP_056686101.1">
    <property type="nucleotide sequence ID" value="NZ_LJIX01000006.1"/>
</dbReference>
<dbReference type="STRING" id="1637975.AN957_22290"/>
<keyword evidence="1" id="KW-0472">Membrane</keyword>
<keyword evidence="3" id="KW-1185">Reference proteome</keyword>
<evidence type="ECO:0000256" key="1">
    <source>
        <dbReference type="SAM" id="Phobius"/>
    </source>
</evidence>
<dbReference type="PATRIC" id="fig|1637975.4.peg.4451"/>
<accession>A0A0Q3VIW3</accession>
<evidence type="ECO:0000313" key="2">
    <source>
        <dbReference type="EMBL" id="KQL21031.1"/>
    </source>
</evidence>
<feature type="transmembrane region" description="Helical" evidence="1">
    <location>
        <begin position="17"/>
        <end position="36"/>
    </location>
</feature>
<keyword evidence="1" id="KW-0812">Transmembrane</keyword>